<protein>
    <submittedName>
        <fullName evidence="3">PhoU domain-containing protein</fullName>
    </submittedName>
</protein>
<keyword evidence="2" id="KW-1185">Reference proteome</keyword>
<evidence type="ECO:0000256" key="1">
    <source>
        <dbReference type="SAM" id="Coils"/>
    </source>
</evidence>
<proteinExistence type="predicted"/>
<evidence type="ECO:0000313" key="3">
    <source>
        <dbReference type="WBParaSite" id="ALUE_0002109001-mRNA-1"/>
    </source>
</evidence>
<dbReference type="AlphaFoldDB" id="A0A0M3IQR2"/>
<feature type="coiled-coil region" evidence="1">
    <location>
        <begin position="35"/>
        <end position="94"/>
    </location>
</feature>
<accession>A0A0M3IQR2</accession>
<sequence length="148" mass="17014">MVERSDDFFTVERISKSFTLMETLEKEIDRVYKFANDTMNERTDMNRERSSLEKAAKIIHQIGEEFDERIYKFANDTMNERTDMNRERSSLEKAAKIIHQIGEEFDEKGIISVAESGNADALKALIVAISAHFSTLTAIVGNHDLQTY</sequence>
<dbReference type="WBParaSite" id="ALUE_0002109001-mRNA-1">
    <property type="protein sequence ID" value="ALUE_0002109001-mRNA-1"/>
    <property type="gene ID" value="ALUE_0002109001"/>
</dbReference>
<keyword evidence="1" id="KW-0175">Coiled coil</keyword>
<name>A0A0M3IQR2_ASCLU</name>
<reference evidence="3" key="1">
    <citation type="submission" date="2017-02" db="UniProtKB">
        <authorList>
            <consortium name="WormBaseParasite"/>
        </authorList>
    </citation>
    <scope>IDENTIFICATION</scope>
</reference>
<organism evidence="2 3">
    <name type="scientific">Ascaris lumbricoides</name>
    <name type="common">Giant roundworm</name>
    <dbReference type="NCBI Taxonomy" id="6252"/>
    <lineage>
        <taxon>Eukaryota</taxon>
        <taxon>Metazoa</taxon>
        <taxon>Ecdysozoa</taxon>
        <taxon>Nematoda</taxon>
        <taxon>Chromadorea</taxon>
        <taxon>Rhabditida</taxon>
        <taxon>Spirurina</taxon>
        <taxon>Ascaridomorpha</taxon>
        <taxon>Ascaridoidea</taxon>
        <taxon>Ascarididae</taxon>
        <taxon>Ascaris</taxon>
    </lineage>
</organism>
<dbReference type="Proteomes" id="UP000036681">
    <property type="component" value="Unplaced"/>
</dbReference>
<evidence type="ECO:0000313" key="2">
    <source>
        <dbReference type="Proteomes" id="UP000036681"/>
    </source>
</evidence>